<dbReference type="AlphaFoldDB" id="A0A0B2RJI2"/>
<evidence type="ECO:0000256" key="1">
    <source>
        <dbReference type="ARBA" id="ARBA00004604"/>
    </source>
</evidence>
<feature type="region of interest" description="Disordered" evidence="4">
    <location>
        <begin position="131"/>
        <end position="164"/>
    </location>
</feature>
<protein>
    <recommendedName>
        <fullName evidence="6">Ribosome biogenesis protein slx9-like</fullName>
    </recommendedName>
</protein>
<accession>A0A0B2RJI2</accession>
<comment type="subcellular location">
    <subcellularLocation>
        <location evidence="1">Nucleus</location>
        <location evidence="1">Nucleolus</location>
    </subcellularLocation>
</comment>
<organism evidence="5">
    <name type="scientific">Glycine soja</name>
    <name type="common">Wild soybean</name>
    <dbReference type="NCBI Taxonomy" id="3848"/>
    <lineage>
        <taxon>Eukaryota</taxon>
        <taxon>Viridiplantae</taxon>
        <taxon>Streptophyta</taxon>
        <taxon>Embryophyta</taxon>
        <taxon>Tracheophyta</taxon>
        <taxon>Spermatophyta</taxon>
        <taxon>Magnoliopsida</taxon>
        <taxon>eudicotyledons</taxon>
        <taxon>Gunneridae</taxon>
        <taxon>Pentapetalae</taxon>
        <taxon>rosids</taxon>
        <taxon>fabids</taxon>
        <taxon>Fabales</taxon>
        <taxon>Fabaceae</taxon>
        <taxon>Papilionoideae</taxon>
        <taxon>50 kb inversion clade</taxon>
        <taxon>NPAAA clade</taxon>
        <taxon>indigoferoid/millettioid clade</taxon>
        <taxon>Phaseoleae</taxon>
        <taxon>Glycine</taxon>
        <taxon>Glycine subgen. Soja</taxon>
    </lineage>
</organism>
<dbReference type="Proteomes" id="UP000053555">
    <property type="component" value="Unassembled WGS sequence"/>
</dbReference>
<reference evidence="5" key="1">
    <citation type="submission" date="2014-07" db="EMBL/GenBank/DDBJ databases">
        <title>Identification of a novel salt tolerance gene in wild soybean by whole-genome sequencing.</title>
        <authorList>
            <person name="Lam H.-M."/>
            <person name="Qi X."/>
            <person name="Li M.-W."/>
            <person name="Liu X."/>
            <person name="Xie M."/>
            <person name="Ni M."/>
            <person name="Xu X."/>
        </authorList>
    </citation>
    <scope>NUCLEOTIDE SEQUENCE [LARGE SCALE GENOMIC DNA]</scope>
    <source>
        <tissue evidence="5">Root</tissue>
    </source>
</reference>
<evidence type="ECO:0000256" key="4">
    <source>
        <dbReference type="SAM" id="MobiDB-lite"/>
    </source>
</evidence>
<feature type="compositionally biased region" description="Polar residues" evidence="4">
    <location>
        <begin position="155"/>
        <end position="164"/>
    </location>
</feature>
<dbReference type="GO" id="GO:0030688">
    <property type="term" value="C:preribosome, small subunit precursor"/>
    <property type="evidence" value="ECO:0007669"/>
    <property type="project" value="InterPro"/>
</dbReference>
<evidence type="ECO:0000256" key="2">
    <source>
        <dbReference type="ARBA" id="ARBA00011022"/>
    </source>
</evidence>
<dbReference type="GO" id="GO:0030686">
    <property type="term" value="C:90S preribosome"/>
    <property type="evidence" value="ECO:0007669"/>
    <property type="project" value="InterPro"/>
</dbReference>
<evidence type="ECO:0008006" key="6">
    <source>
        <dbReference type="Google" id="ProtNLM"/>
    </source>
</evidence>
<proteinExistence type="inferred from homology"/>
<gene>
    <name evidence="5" type="ORF">glysoja_025826</name>
</gene>
<dbReference type="Pfam" id="PF15341">
    <property type="entry name" value="SLX9"/>
    <property type="match status" value="1"/>
</dbReference>
<dbReference type="EMBL" id="KN650361">
    <property type="protein sequence ID" value="KHN31992.1"/>
    <property type="molecule type" value="Genomic_DNA"/>
</dbReference>
<dbReference type="PANTHER" id="PTHR31109:SF2">
    <property type="entry name" value="RIBOSOME BIOGENESIS PROTEIN SLX9 HOMOLOG"/>
    <property type="match status" value="1"/>
</dbReference>
<keyword evidence="3" id="KW-0539">Nucleus</keyword>
<comment type="similarity">
    <text evidence="2">Belongs to the SLX9 family.</text>
</comment>
<evidence type="ECO:0000256" key="3">
    <source>
        <dbReference type="ARBA" id="ARBA00023242"/>
    </source>
</evidence>
<evidence type="ECO:0000313" key="5">
    <source>
        <dbReference type="EMBL" id="KHN31992.1"/>
    </source>
</evidence>
<dbReference type="InterPro" id="IPR028160">
    <property type="entry name" value="Slx9-like"/>
</dbReference>
<sequence length="164" mass="18661">MGKKKLMLFLFPFFPFPKFENQFLITVLTCVEVKDAVTSLSAQKSITKKKKKSKQQRRQKKLKAYNLSSLLESLPEVKASKKPGCANDSKLTCKSRQMLVLTERDRISAVLNDPNFQADPLSAIHQYIQNKQPVVEEQPKKKVNKNGSRKKKSKASTGLQSMEM</sequence>
<dbReference type="GO" id="GO:0000462">
    <property type="term" value="P:maturation of SSU-rRNA from tricistronic rRNA transcript (SSU-rRNA, 5.8S rRNA, LSU-rRNA)"/>
    <property type="evidence" value="ECO:0007669"/>
    <property type="project" value="InterPro"/>
</dbReference>
<dbReference type="PANTHER" id="PTHR31109">
    <property type="entry name" value="PROTEIN FAM207A"/>
    <property type="match status" value="1"/>
</dbReference>
<name>A0A0B2RJI2_GLYSO</name>
<feature type="compositionally biased region" description="Basic residues" evidence="4">
    <location>
        <begin position="141"/>
        <end position="154"/>
    </location>
</feature>
<dbReference type="GO" id="GO:0005730">
    <property type="term" value="C:nucleolus"/>
    <property type="evidence" value="ECO:0007669"/>
    <property type="project" value="UniProtKB-SubCell"/>
</dbReference>